<comment type="similarity">
    <text evidence="1 3">Belongs to the short-chain dehydrogenases/reductases (SDR) family.</text>
</comment>
<dbReference type="STRING" id="45496.SAMN04488079_1136"/>
<dbReference type="PANTHER" id="PTHR42901">
    <property type="entry name" value="ALCOHOL DEHYDROGENASE"/>
    <property type="match status" value="1"/>
</dbReference>
<dbReference type="EMBL" id="FOSH01000013">
    <property type="protein sequence ID" value="SFK50514.1"/>
    <property type="molecule type" value="Genomic_DNA"/>
</dbReference>
<dbReference type="Pfam" id="PF00106">
    <property type="entry name" value="adh_short"/>
    <property type="match status" value="1"/>
</dbReference>
<evidence type="ECO:0000256" key="3">
    <source>
        <dbReference type="RuleBase" id="RU000363"/>
    </source>
</evidence>
<dbReference type="OrthoDB" id="154414at2"/>
<dbReference type="GO" id="GO:0016491">
    <property type="term" value="F:oxidoreductase activity"/>
    <property type="evidence" value="ECO:0007669"/>
    <property type="project" value="UniProtKB-KW"/>
</dbReference>
<dbReference type="PANTHER" id="PTHR42901:SF1">
    <property type="entry name" value="ALCOHOL DEHYDROGENASE"/>
    <property type="match status" value="1"/>
</dbReference>
<dbReference type="SUPFAM" id="SSF51735">
    <property type="entry name" value="NAD(P)-binding Rossmann-fold domains"/>
    <property type="match status" value="1"/>
</dbReference>
<accession>A0A1I4A2C6</accession>
<evidence type="ECO:0000256" key="1">
    <source>
        <dbReference type="ARBA" id="ARBA00006484"/>
    </source>
</evidence>
<dbReference type="Proteomes" id="UP000198924">
    <property type="component" value="Unassembled WGS sequence"/>
</dbReference>
<feature type="domain" description="Ketoreductase" evidence="4">
    <location>
        <begin position="10"/>
        <end position="189"/>
    </location>
</feature>
<evidence type="ECO:0000313" key="5">
    <source>
        <dbReference type="EMBL" id="SFK50514.1"/>
    </source>
</evidence>
<dbReference type="PRINTS" id="PR00080">
    <property type="entry name" value="SDRFAMILY"/>
</dbReference>
<dbReference type="SMART" id="SM00822">
    <property type="entry name" value="PKS_KR"/>
    <property type="match status" value="1"/>
</dbReference>
<sequence>MNSAFSLKNRIVFITGANRGIGKAIAESLLNYGVEKVYLAVRDLSSVADFETRFVDRVTPIYLDLNEPNSIFAAAANAQDVDVVINNAGILNGSDSLATSAIDSLQHEFDINVFGLVRMAQAFAPLLKQNGGGAFVQLNSVASIRSVPEFATYAASKAAAYSLTQAIRHDLGKQHTVVLSVHPGPVATDMAKSIGLVDAEPATVVAEAIISALEAGEPHVFPDSKAKQLWAEYESFARNVIENI</sequence>
<protein>
    <submittedName>
        <fullName evidence="5">Short-chain dehydrogenase</fullName>
    </submittedName>
</protein>
<dbReference type="PRINTS" id="PR00081">
    <property type="entry name" value="GDHRDH"/>
</dbReference>
<proteinExistence type="inferred from homology"/>
<keyword evidence="2" id="KW-0560">Oxidoreductase</keyword>
<evidence type="ECO:0000259" key="4">
    <source>
        <dbReference type="SMART" id="SM00822"/>
    </source>
</evidence>
<keyword evidence="6" id="KW-1185">Reference proteome</keyword>
<organism evidence="5 6">
    <name type="scientific">Methylophaga sulfidovorans</name>
    <dbReference type="NCBI Taxonomy" id="45496"/>
    <lineage>
        <taxon>Bacteria</taxon>
        <taxon>Pseudomonadati</taxon>
        <taxon>Pseudomonadota</taxon>
        <taxon>Gammaproteobacteria</taxon>
        <taxon>Thiotrichales</taxon>
        <taxon>Piscirickettsiaceae</taxon>
        <taxon>Methylophaga</taxon>
    </lineage>
</organism>
<evidence type="ECO:0000256" key="2">
    <source>
        <dbReference type="ARBA" id="ARBA00023002"/>
    </source>
</evidence>
<dbReference type="RefSeq" id="WP_091714594.1">
    <property type="nucleotide sequence ID" value="NZ_FOSH01000013.1"/>
</dbReference>
<name>A0A1I4A2C6_9GAMM</name>
<dbReference type="InterPro" id="IPR036291">
    <property type="entry name" value="NAD(P)-bd_dom_sf"/>
</dbReference>
<dbReference type="AlphaFoldDB" id="A0A1I4A2C6"/>
<dbReference type="PROSITE" id="PS00061">
    <property type="entry name" value="ADH_SHORT"/>
    <property type="match status" value="1"/>
</dbReference>
<dbReference type="Gene3D" id="3.40.50.720">
    <property type="entry name" value="NAD(P)-binding Rossmann-like Domain"/>
    <property type="match status" value="1"/>
</dbReference>
<dbReference type="InterPro" id="IPR002347">
    <property type="entry name" value="SDR_fam"/>
</dbReference>
<evidence type="ECO:0000313" key="6">
    <source>
        <dbReference type="Proteomes" id="UP000198924"/>
    </source>
</evidence>
<gene>
    <name evidence="5" type="ORF">SAMN04488079_1136</name>
</gene>
<dbReference type="InterPro" id="IPR020904">
    <property type="entry name" value="Sc_DH/Rdtase_CS"/>
</dbReference>
<dbReference type="InterPro" id="IPR057326">
    <property type="entry name" value="KR_dom"/>
</dbReference>
<dbReference type="NCBIfam" id="NF006120">
    <property type="entry name" value="PRK08264.1-6"/>
    <property type="match status" value="1"/>
</dbReference>
<reference evidence="6" key="1">
    <citation type="submission" date="2016-10" db="EMBL/GenBank/DDBJ databases">
        <authorList>
            <person name="Varghese N."/>
            <person name="Submissions S."/>
        </authorList>
    </citation>
    <scope>NUCLEOTIDE SEQUENCE [LARGE SCALE GENOMIC DNA]</scope>
    <source>
        <strain evidence="6">DSM 11578</strain>
    </source>
</reference>